<accession>A0A8S3ZDU3</accession>
<evidence type="ECO:0000259" key="1">
    <source>
        <dbReference type="Pfam" id="PF13383"/>
    </source>
</evidence>
<dbReference type="Pfam" id="PF13383">
    <property type="entry name" value="Methyltransf_22"/>
    <property type="match status" value="1"/>
</dbReference>
<dbReference type="InterPro" id="IPR029063">
    <property type="entry name" value="SAM-dependent_MTases_sf"/>
</dbReference>
<proteinExistence type="predicted"/>
<dbReference type="Proteomes" id="UP000678393">
    <property type="component" value="Unassembled WGS sequence"/>
</dbReference>
<evidence type="ECO:0000313" key="2">
    <source>
        <dbReference type="EMBL" id="CAG5125172.1"/>
    </source>
</evidence>
<feature type="domain" description="Methyltransferase" evidence="1">
    <location>
        <begin position="2"/>
        <end position="187"/>
    </location>
</feature>
<dbReference type="PANTHER" id="PTHR32026:SF10">
    <property type="entry name" value="METHYLTRANSFERASE-LIKE PROTEIN 24-RELATED"/>
    <property type="match status" value="1"/>
</dbReference>
<gene>
    <name evidence="2" type="ORF">CUNI_LOCUS10730</name>
</gene>
<reference evidence="2" key="1">
    <citation type="submission" date="2021-04" db="EMBL/GenBank/DDBJ databases">
        <authorList>
            <consortium name="Molecular Ecology Group"/>
        </authorList>
    </citation>
    <scope>NUCLEOTIDE SEQUENCE</scope>
</reference>
<dbReference type="PANTHER" id="PTHR32026">
    <property type="entry name" value="METHYLTRANSFERASE-LIKE PROTEIN 24"/>
    <property type="match status" value="1"/>
</dbReference>
<dbReference type="OrthoDB" id="10006218at2759"/>
<dbReference type="AlphaFoldDB" id="A0A8S3ZDU3"/>
<comment type="caution">
    <text evidence="2">The sequence shown here is derived from an EMBL/GenBank/DDBJ whole genome shotgun (WGS) entry which is preliminary data.</text>
</comment>
<dbReference type="EMBL" id="CAJHNH020001976">
    <property type="protein sequence ID" value="CAG5125172.1"/>
    <property type="molecule type" value="Genomic_DNA"/>
</dbReference>
<dbReference type="SUPFAM" id="SSF53335">
    <property type="entry name" value="S-adenosyl-L-methionine-dependent methyltransferases"/>
    <property type="match status" value="1"/>
</dbReference>
<protein>
    <recommendedName>
        <fullName evidence="1">Methyltransferase domain-containing protein</fullName>
    </recommendedName>
</protein>
<dbReference type="InterPro" id="IPR026913">
    <property type="entry name" value="METTL24"/>
</dbReference>
<keyword evidence="3" id="KW-1185">Reference proteome</keyword>
<dbReference type="InterPro" id="IPR025714">
    <property type="entry name" value="Methyltranfer_dom"/>
</dbReference>
<organism evidence="2 3">
    <name type="scientific">Candidula unifasciata</name>
    <dbReference type="NCBI Taxonomy" id="100452"/>
    <lineage>
        <taxon>Eukaryota</taxon>
        <taxon>Metazoa</taxon>
        <taxon>Spiralia</taxon>
        <taxon>Lophotrochozoa</taxon>
        <taxon>Mollusca</taxon>
        <taxon>Gastropoda</taxon>
        <taxon>Heterobranchia</taxon>
        <taxon>Euthyneura</taxon>
        <taxon>Panpulmonata</taxon>
        <taxon>Eupulmonata</taxon>
        <taxon>Stylommatophora</taxon>
        <taxon>Helicina</taxon>
        <taxon>Helicoidea</taxon>
        <taxon>Geomitridae</taxon>
        <taxon>Candidula</taxon>
    </lineage>
</organism>
<sequence>VICQRKIRMGNVGDGGWEICDDLKVRPKRPCIVYSFGINYDFSFDDDVARLYGCHVYSFDPSMEKMETSNRSVLSSHVHFYKIGLSGQTVTLDQGWNLYTLSDIRSRLGHQNAVIDVIKMDIEASEWDALPQMVSSGQLENVRQLLLEYHVVDTSHEYLLPRLKSIQAVERLGFRKFLVHKNEHCVEYFVKYPVPRTHCYEVHYLRG</sequence>
<name>A0A8S3ZDU3_9EUPU</name>
<evidence type="ECO:0000313" key="3">
    <source>
        <dbReference type="Proteomes" id="UP000678393"/>
    </source>
</evidence>
<feature type="non-terminal residue" evidence="2">
    <location>
        <position position="207"/>
    </location>
</feature>